<dbReference type="InterPro" id="IPR055152">
    <property type="entry name" value="Transketolase-like_C_2"/>
</dbReference>
<feature type="binding site" evidence="11">
    <location>
        <position position="158"/>
    </location>
    <ligand>
        <name>thiamine diphosphate</name>
        <dbReference type="ChEBI" id="CHEBI:58937"/>
    </ligand>
</feature>
<dbReference type="CDD" id="cd07033">
    <property type="entry name" value="TPP_PYR_DXS_TK_like"/>
    <property type="match status" value="1"/>
</dbReference>
<feature type="binding site" evidence="10">
    <location>
        <position position="28"/>
    </location>
    <ligand>
        <name>substrate</name>
    </ligand>
</feature>
<sequence>MTEEAMRAMALSIRSLTIDAIERANSGHPGLPLGAAELAACLYGTILKHNPANPSWFNRDRFVLSAGHGSMLLYAALHLSGYDVSLEDIKNFRQVGSRCPGHPEYGCTPGVEATTGPLGQGISMAVGFALAEAMLAARFNTDEHAVVDHHTYALVGEGCLMEGVASEASSFAGTMRLGKLIVFYDENHISIDGSTDLTFSEDVAKRYEAYGWQVLRGSMYSYTDIMDLTACAKRDDRPSLIILRSIIGKGAPTVEGSARAHGAPLGEAGVREAKKALGLDPACSFFVAPELTAVLQKRKCECAHVEDSWNELFEAWSTQYPEKRADWDAAFVPGGVSTSQLARVVCPHFEKGSSLATRTASGKVLDALCSVLPNLVGGSADLRGPNAVAVSSLRPFSAEHRAGGYCYFGVREFAMAAIVNGMQLHGGLRAFGATFMVFSDYFRPALRLAALMRIPSVFVLTHDSIFVGEDGPTHQPVETLAALRAIPNVLVLRPADAEETFEAWKIALLHRNGPVCIVLSRQNVPVFEKSDSSWRSTVEESGAYVVREGGATPELTVLASGSEVDLALRAAQLSKRRVRVVSVLCKERFEAAGDEVQRRIQGGARVVVAEAGVYQGWGAWAKREKCLVLDRFGESGPGTQVAQALEFTAEALVEIILDWLA</sequence>
<gene>
    <name evidence="16" type="primary">tktA</name>
    <name evidence="16" type="ordered locus">TPEGAU_0560</name>
</gene>
<feature type="binding site" evidence="10">
    <location>
        <position position="474"/>
    </location>
    <ligand>
        <name>substrate</name>
    </ligand>
</feature>
<dbReference type="SUPFAM" id="SSF52518">
    <property type="entry name" value="Thiamin diphosphate-binding fold (THDP-binding)"/>
    <property type="match status" value="2"/>
</dbReference>
<evidence type="ECO:0000256" key="6">
    <source>
        <dbReference type="ARBA" id="ARBA00022842"/>
    </source>
</evidence>
<feature type="domain" description="Transketolase-like pyrimidine-binding" evidence="15">
    <location>
        <begin position="355"/>
        <end position="526"/>
    </location>
</feature>
<accession>A0AAU8PLU0</accession>
<organism evidence="16 17">
    <name type="scientific">Treponema pallidum subsp. pertenue (strain Gauthier)</name>
    <dbReference type="NCBI Taxonomy" id="491080"/>
    <lineage>
        <taxon>Bacteria</taxon>
        <taxon>Pseudomonadati</taxon>
        <taxon>Spirochaetota</taxon>
        <taxon>Spirochaetia</taxon>
        <taxon>Spirochaetales</taxon>
        <taxon>Treponemataceae</taxon>
        <taxon>Treponema</taxon>
    </lineage>
</organism>
<dbReference type="SMART" id="SM00861">
    <property type="entry name" value="Transket_pyr"/>
    <property type="match status" value="1"/>
</dbReference>
<feature type="binding site" evidence="11">
    <location>
        <position position="68"/>
    </location>
    <ligand>
        <name>thiamine diphosphate</name>
        <dbReference type="ChEBI" id="CHEBI:58937"/>
    </ligand>
</feature>
<dbReference type="AlphaFoldDB" id="A0AAU8PLU0"/>
<dbReference type="Pfam" id="PF02779">
    <property type="entry name" value="Transket_pyr"/>
    <property type="match status" value="1"/>
</dbReference>
<dbReference type="InterPro" id="IPR020826">
    <property type="entry name" value="Transketolase_BS"/>
</dbReference>
<dbReference type="InterPro" id="IPR029061">
    <property type="entry name" value="THDP-binding"/>
</dbReference>
<dbReference type="FunFam" id="3.40.50.970:FF:000004">
    <property type="entry name" value="Transketolase"/>
    <property type="match status" value="1"/>
</dbReference>
<dbReference type="InterPro" id="IPR005478">
    <property type="entry name" value="Transketolase_bac-like"/>
</dbReference>
<dbReference type="GO" id="GO:0006098">
    <property type="term" value="P:pentose-phosphate shunt"/>
    <property type="evidence" value="ECO:0007669"/>
    <property type="project" value="TreeGrafter"/>
</dbReference>
<evidence type="ECO:0000313" key="16">
    <source>
        <dbReference type="EMBL" id="AEZ59824.1"/>
    </source>
</evidence>
<evidence type="ECO:0000256" key="13">
    <source>
        <dbReference type="PIRSR" id="PIRSR605478-5"/>
    </source>
</evidence>
<comment type="cofactor">
    <cofactor evidence="11">
        <name>thiamine diphosphate</name>
        <dbReference type="ChEBI" id="CHEBI:58937"/>
    </cofactor>
    <text evidence="11">Binds 1 thiamine pyrophosphate per subunit. During the reaction, the substrate forms a covalent intermediate with the cofactor.</text>
</comment>
<evidence type="ECO:0000256" key="8">
    <source>
        <dbReference type="NCBIfam" id="TIGR00232"/>
    </source>
</evidence>
<comment type="similarity">
    <text evidence="1 14">Belongs to the transketolase family.</text>
</comment>
<dbReference type="InterPro" id="IPR033247">
    <property type="entry name" value="Transketolase_fam"/>
</dbReference>
<feature type="site" description="Important for catalytic activity" evidence="13">
    <location>
        <position position="261"/>
    </location>
</feature>
<dbReference type="InterPro" id="IPR005475">
    <property type="entry name" value="Transketolase-like_Pyr-bd"/>
</dbReference>
<comment type="function">
    <text evidence="14">Catalyzes the transfer of a two-carbon ketol group from a ketose donor to an aldose acceptor, via a covalent intermediate with the cofactor thiamine pyrophosphate.</text>
</comment>
<name>A0AAU8PLU0_TREPG</name>
<comment type="subunit">
    <text evidence="2 14">Homodimer.</text>
</comment>
<evidence type="ECO:0000256" key="10">
    <source>
        <dbReference type="PIRSR" id="PIRSR605478-2"/>
    </source>
</evidence>
<proteinExistence type="inferred from homology"/>
<feature type="binding site" evidence="12">
    <location>
        <position position="187"/>
    </location>
    <ligand>
        <name>Mg(2+)</name>
        <dbReference type="ChEBI" id="CHEBI:18420"/>
    </ligand>
</feature>
<dbReference type="EC" id="2.2.1.1" evidence="3 8"/>
<evidence type="ECO:0000256" key="11">
    <source>
        <dbReference type="PIRSR" id="PIRSR605478-3"/>
    </source>
</evidence>
<feature type="active site" description="Proton donor" evidence="9">
    <location>
        <position position="412"/>
    </location>
</feature>
<dbReference type="PANTHER" id="PTHR43522:SF10">
    <property type="entry name" value="TRANSKETOLASE"/>
    <property type="match status" value="1"/>
</dbReference>
<dbReference type="PROSITE" id="PS00802">
    <property type="entry name" value="TRANSKETOLASE_2"/>
    <property type="match status" value="1"/>
</dbReference>
<dbReference type="InterPro" id="IPR009014">
    <property type="entry name" value="Transketo_C/PFOR_II"/>
</dbReference>
<feature type="binding site" evidence="10">
    <location>
        <position position="358"/>
    </location>
    <ligand>
        <name>substrate</name>
    </ligand>
</feature>
<feature type="binding site" evidence="12">
    <location>
        <position position="157"/>
    </location>
    <ligand>
        <name>Mg(2+)</name>
        <dbReference type="ChEBI" id="CHEBI:18420"/>
    </ligand>
</feature>
<dbReference type="KEGG" id="tpg:TPEGAU_0560"/>
<comment type="catalytic activity">
    <reaction evidence="14">
        <text>D-sedoheptulose 7-phosphate + D-glyceraldehyde 3-phosphate = aldehydo-D-ribose 5-phosphate + D-xylulose 5-phosphate</text>
        <dbReference type="Rhea" id="RHEA:10508"/>
        <dbReference type="ChEBI" id="CHEBI:57483"/>
        <dbReference type="ChEBI" id="CHEBI:57737"/>
        <dbReference type="ChEBI" id="CHEBI:58273"/>
        <dbReference type="ChEBI" id="CHEBI:59776"/>
        <dbReference type="EC" id="2.2.1.1"/>
    </reaction>
</comment>
<dbReference type="GO" id="GO:0005829">
    <property type="term" value="C:cytosol"/>
    <property type="evidence" value="ECO:0007669"/>
    <property type="project" value="TreeGrafter"/>
</dbReference>
<dbReference type="Gene3D" id="3.40.50.970">
    <property type="match status" value="2"/>
</dbReference>
<dbReference type="EMBL" id="CP002376">
    <property type="protein sequence ID" value="AEZ59824.1"/>
    <property type="molecule type" value="Genomic_DNA"/>
</dbReference>
<evidence type="ECO:0000259" key="15">
    <source>
        <dbReference type="SMART" id="SM00861"/>
    </source>
</evidence>
<dbReference type="SUPFAM" id="SSF52922">
    <property type="entry name" value="TK C-terminal domain-like"/>
    <property type="match status" value="1"/>
</dbReference>
<dbReference type="PANTHER" id="PTHR43522">
    <property type="entry name" value="TRANSKETOLASE"/>
    <property type="match status" value="1"/>
</dbReference>
<feature type="binding site" evidence="12">
    <location>
        <position position="189"/>
    </location>
    <ligand>
        <name>Mg(2+)</name>
        <dbReference type="ChEBI" id="CHEBI:18420"/>
    </ligand>
</feature>
<keyword evidence="4 14" id="KW-0808">Transferase</keyword>
<dbReference type="FunFam" id="3.40.50.970:FF:000003">
    <property type="entry name" value="Transketolase"/>
    <property type="match status" value="1"/>
</dbReference>
<evidence type="ECO:0000256" key="7">
    <source>
        <dbReference type="ARBA" id="ARBA00023052"/>
    </source>
</evidence>
<evidence type="ECO:0000256" key="14">
    <source>
        <dbReference type="RuleBase" id="RU004996"/>
    </source>
</evidence>
<dbReference type="Proteomes" id="UP000008192">
    <property type="component" value="Chromosome"/>
</dbReference>
<dbReference type="InterPro" id="IPR049557">
    <property type="entry name" value="Transketolase_CS"/>
</dbReference>
<comment type="cofactor">
    <cofactor evidence="12">
        <name>Mg(2+)</name>
        <dbReference type="ChEBI" id="CHEBI:18420"/>
    </cofactor>
    <text evidence="12">Binds 1 Mg(2+) ion per subunit. Can also utilize other divalent metal cations, such as Ca(2+), Mn(2+) and Co(2+).</text>
</comment>
<keyword evidence="5 12" id="KW-0479">Metal-binding</keyword>
<dbReference type="Pfam" id="PF00456">
    <property type="entry name" value="Transketolase_N"/>
    <property type="match status" value="1"/>
</dbReference>
<feature type="binding site" evidence="10">
    <location>
        <position position="462"/>
    </location>
    <ligand>
        <name>substrate</name>
    </ligand>
</feature>
<feature type="binding site" evidence="10">
    <location>
        <position position="261"/>
    </location>
    <ligand>
        <name>substrate</name>
    </ligand>
</feature>
<dbReference type="CDD" id="cd02012">
    <property type="entry name" value="TPP_TK"/>
    <property type="match status" value="1"/>
</dbReference>
<evidence type="ECO:0000256" key="9">
    <source>
        <dbReference type="PIRSR" id="PIRSR605478-1"/>
    </source>
</evidence>
<keyword evidence="7 11" id="KW-0786">Thiamine pyrophosphate</keyword>
<dbReference type="GO" id="GO:0046872">
    <property type="term" value="F:metal ion binding"/>
    <property type="evidence" value="ECO:0007669"/>
    <property type="project" value="UniProtKB-KW"/>
</dbReference>
<feature type="binding site" evidence="10">
    <location>
        <position position="521"/>
    </location>
    <ligand>
        <name>substrate</name>
    </ligand>
</feature>
<evidence type="ECO:0000256" key="4">
    <source>
        <dbReference type="ARBA" id="ARBA00022679"/>
    </source>
</evidence>
<comment type="cofactor">
    <cofactor evidence="14">
        <name>Mg(2+)</name>
        <dbReference type="ChEBI" id="CHEBI:18420"/>
    </cofactor>
    <cofactor evidence="14">
        <name>Ca(2+)</name>
        <dbReference type="ChEBI" id="CHEBI:29108"/>
    </cofactor>
    <cofactor evidence="14">
        <name>Mn(2+)</name>
        <dbReference type="ChEBI" id="CHEBI:29035"/>
    </cofactor>
    <cofactor evidence="14">
        <name>Co(2+)</name>
        <dbReference type="ChEBI" id="CHEBI:48828"/>
    </cofactor>
    <text evidence="14">Binds 1 Mg(2+) ion per subunit. Can also utilize other divalent metal cations, such as Ca(2+), Mn(2+) and Co(2+).</text>
</comment>
<protein>
    <recommendedName>
        <fullName evidence="3 8">Transketolase</fullName>
        <ecNumber evidence="3 8">2.2.1.1</ecNumber>
    </recommendedName>
</protein>
<dbReference type="NCBIfam" id="TIGR00232">
    <property type="entry name" value="tktlase_bact"/>
    <property type="match status" value="1"/>
</dbReference>
<dbReference type="Gene3D" id="3.40.50.920">
    <property type="match status" value="1"/>
</dbReference>
<reference evidence="17" key="1">
    <citation type="journal article" date="2012" name="PLoS Negl. Trop. Dis.">
        <title>Whole genome sequences of three Treponema pallidum ssp. pertenue strains: yaws and syphilis treponemes differ in less than 0.2% of the genome sequence.</title>
        <authorList>
            <person name="Cejkova D."/>
            <person name="Zobanikova M."/>
            <person name="Chen L."/>
            <person name="Pospisilova P."/>
            <person name="Strouhal M."/>
            <person name="Qin X."/>
            <person name="Mikalova L."/>
            <person name="Norris S.J."/>
            <person name="Muzny D.M."/>
            <person name="Gibbs R.A."/>
            <person name="Fulton L.L."/>
            <person name="Sodergren E."/>
            <person name="Weinstock G.M."/>
            <person name="Smajs D."/>
        </authorList>
    </citation>
    <scope>NUCLEOTIDE SEQUENCE [LARGE SCALE GENOMIC DNA]</scope>
    <source>
        <strain evidence="17">Gauthier</strain>
    </source>
</reference>
<dbReference type="GO" id="GO:0004802">
    <property type="term" value="F:transketolase activity"/>
    <property type="evidence" value="ECO:0007669"/>
    <property type="project" value="UniProtKB-UniRule"/>
</dbReference>
<evidence type="ECO:0000256" key="5">
    <source>
        <dbReference type="ARBA" id="ARBA00022723"/>
    </source>
</evidence>
<feature type="binding site" evidence="11">
    <location>
        <position position="438"/>
    </location>
    <ligand>
        <name>thiamine diphosphate</name>
        <dbReference type="ChEBI" id="CHEBI:58937"/>
    </ligand>
</feature>
<dbReference type="RefSeq" id="WP_014342485.1">
    <property type="nucleotide sequence ID" value="NC_016843.1"/>
</dbReference>
<feature type="site" description="Important for catalytic activity" evidence="13">
    <location>
        <position position="28"/>
    </location>
</feature>
<evidence type="ECO:0000256" key="1">
    <source>
        <dbReference type="ARBA" id="ARBA00007131"/>
    </source>
</evidence>
<dbReference type="Pfam" id="PF22613">
    <property type="entry name" value="Transketolase_C_1"/>
    <property type="match status" value="1"/>
</dbReference>
<feature type="binding site" evidence="11">
    <location>
        <begin position="116"/>
        <end position="118"/>
    </location>
    <ligand>
        <name>thiamine diphosphate</name>
        <dbReference type="ChEBI" id="CHEBI:58937"/>
    </ligand>
</feature>
<dbReference type="PROSITE" id="PS00801">
    <property type="entry name" value="TRANSKETOLASE_1"/>
    <property type="match status" value="1"/>
</dbReference>
<keyword evidence="6 12" id="KW-0460">Magnesium</keyword>
<evidence type="ECO:0000313" key="17">
    <source>
        <dbReference type="Proteomes" id="UP000008192"/>
    </source>
</evidence>
<evidence type="ECO:0000256" key="12">
    <source>
        <dbReference type="PIRSR" id="PIRSR605478-4"/>
    </source>
</evidence>
<feature type="binding site" evidence="11">
    <location>
        <position position="187"/>
    </location>
    <ligand>
        <name>thiamine diphosphate</name>
        <dbReference type="ChEBI" id="CHEBI:58937"/>
    </ligand>
</feature>
<dbReference type="InterPro" id="IPR005474">
    <property type="entry name" value="Transketolase_N"/>
</dbReference>
<keyword evidence="14" id="KW-0106">Calcium</keyword>
<evidence type="ECO:0000256" key="2">
    <source>
        <dbReference type="ARBA" id="ARBA00011738"/>
    </source>
</evidence>
<feature type="binding site" evidence="11">
    <location>
        <position position="261"/>
    </location>
    <ligand>
        <name>thiamine diphosphate</name>
        <dbReference type="ChEBI" id="CHEBI:58937"/>
    </ligand>
</feature>
<evidence type="ECO:0000256" key="3">
    <source>
        <dbReference type="ARBA" id="ARBA00013152"/>
    </source>
</evidence>
<feature type="binding site" evidence="10">
    <location>
        <position position="470"/>
    </location>
    <ligand>
        <name>substrate</name>
    </ligand>
</feature>